<organism evidence="2 3">
    <name type="scientific">Sumerlaea chitinivorans</name>
    <dbReference type="NCBI Taxonomy" id="2250252"/>
    <lineage>
        <taxon>Bacteria</taxon>
        <taxon>Candidatus Sumerlaeota</taxon>
        <taxon>Candidatus Sumerlaeia</taxon>
        <taxon>Candidatus Sumerlaeales</taxon>
        <taxon>Candidatus Sumerlaeaceae</taxon>
        <taxon>Candidatus Sumerlaea</taxon>
    </lineage>
</organism>
<dbReference type="PANTHER" id="PTHR30032">
    <property type="entry name" value="N-ACETYLMURAMOYL-L-ALANINE AMIDASE-RELATED"/>
    <property type="match status" value="1"/>
</dbReference>
<evidence type="ECO:0000313" key="2">
    <source>
        <dbReference type="EMBL" id="AXA37428.1"/>
    </source>
</evidence>
<dbReference type="Proteomes" id="UP000262583">
    <property type="component" value="Chromosome"/>
</dbReference>
<evidence type="ECO:0000259" key="1">
    <source>
        <dbReference type="Pfam" id="PF08486"/>
    </source>
</evidence>
<name>A0A2Z4Y9D1_SUMC1</name>
<accession>A0A2Z4Y9D1</accession>
<dbReference type="GO" id="GO:0030435">
    <property type="term" value="P:sporulation resulting in formation of a cellular spore"/>
    <property type="evidence" value="ECO:0007669"/>
    <property type="project" value="InterPro"/>
</dbReference>
<dbReference type="AlphaFoldDB" id="A0A2Z4Y9D1"/>
<dbReference type="NCBIfam" id="TIGR02669">
    <property type="entry name" value="SpoIID_LytB"/>
    <property type="match status" value="1"/>
</dbReference>
<dbReference type="InterPro" id="IPR051922">
    <property type="entry name" value="Bact_Sporulation_Assoc"/>
</dbReference>
<reference evidence="2 3" key="1">
    <citation type="submission" date="2018-05" db="EMBL/GenBank/DDBJ databases">
        <title>A metagenomic window into the 2 km-deep terrestrial subsurface aquifer revealed taxonomically and functionally diverse microbial community comprising novel uncultured bacterial lineages.</title>
        <authorList>
            <person name="Kadnikov V.V."/>
            <person name="Mardanov A.V."/>
            <person name="Beletsky A.V."/>
            <person name="Banks D."/>
            <person name="Pimenov N.V."/>
            <person name="Frank Y.A."/>
            <person name="Karnachuk O.V."/>
            <person name="Ravin N.V."/>
        </authorList>
    </citation>
    <scope>NUCLEOTIDE SEQUENCE [LARGE SCALE GENOMIC DNA]</scope>
    <source>
        <strain evidence="2">BY</strain>
    </source>
</reference>
<dbReference type="PANTHER" id="PTHR30032:SF4">
    <property type="entry name" value="AMIDASE ENHANCER"/>
    <property type="match status" value="1"/>
</dbReference>
<dbReference type="InterPro" id="IPR013486">
    <property type="entry name" value="SpoIID/LytB"/>
</dbReference>
<dbReference type="InterPro" id="IPR013693">
    <property type="entry name" value="SpoIID/LytB_N"/>
</dbReference>
<feature type="domain" description="Sporulation stage II protein D amidase enhancer LytB N-terminal" evidence="1">
    <location>
        <begin position="71"/>
        <end position="162"/>
    </location>
</feature>
<dbReference type="KEGG" id="schv:BRCON_2686"/>
<sequence>MTERVAPPQGTIRVQAGEAACEVGEWIRFEPREPESDRAVIHDVIVGVSFHWKHYERQRFRGTVEIRVDNRGQLTAINELPAEAYLFSVNSSEMMSVMPEELLKAQTVAARNTLFATMGKHHYADPFDLCADDHCQCYRGSSRETADSRRVTLATLGEVLVHDGSVCDCRYSKMCGGIIESFDSVWNEDPRGYLIAKTDADPGSDVEQFFPANTEERAAALIAAKPDVWCNTTGEDVPPYLRYSAPYFRWETRLERRELEAHLSKYLGEEIGELVALEPISRGASGRIEYLRVRTKKGEWVIGTVAKQYSIREALSPAFLYSSAFVVDYERTADGEIAAVILRGAGWGHGAGMCQVGATMMAYKGRTYRQILDHYYPNSQIVRLAPAGAEESLAHLVPREESRAGERCFEFYNCYAVATCPVYLQQIELQAEPVAEGAQWRFVQPADVKQQNLAALNITCEFLEFDGTEARPKV</sequence>
<gene>
    <name evidence="2" type="ORF">BRCON_2686</name>
</gene>
<dbReference type="EMBL" id="CP030759">
    <property type="protein sequence ID" value="AXA37428.1"/>
    <property type="molecule type" value="Genomic_DNA"/>
</dbReference>
<dbReference type="Pfam" id="PF08486">
    <property type="entry name" value="SpoIID"/>
    <property type="match status" value="1"/>
</dbReference>
<proteinExistence type="predicted"/>
<protein>
    <submittedName>
        <fullName evidence="2">Amidase enhancer</fullName>
    </submittedName>
</protein>
<evidence type="ECO:0000313" key="3">
    <source>
        <dbReference type="Proteomes" id="UP000262583"/>
    </source>
</evidence>
<dbReference type="GO" id="GO:0030288">
    <property type="term" value="C:outer membrane-bounded periplasmic space"/>
    <property type="evidence" value="ECO:0007669"/>
    <property type="project" value="TreeGrafter"/>
</dbReference>